<sequence length="321" mass="36477">MARFGFELHQALGLEISEPQTTRATQNLTSLASHSGGHASFAVVVVGTDRPHEVLSMVEGVHPAVSPLHFGGYLSIEGDEDVEPAMQHLTGTEALGLDFEGLSSQTWLVAWSEARMPRMMCQWFGRTRHRHRQAREENWDFAVQEHWEESTPSKWVLEKLKEFGIVLGASYEGFEEEIMCLLKCIEDKRNQQPCQVADQKGLNKEETTSGLKFAADGCLKERIVVELEKTNLLKEISWRQKSHPATITQYYNCLYTEEVEWRLKLDGLEFSMIFTEDVAWLNKPFDEEEVARVVKGFNGDKALGPDGFPMAFFQFVGILFV</sequence>
<dbReference type="AlphaFoldDB" id="A0A2N9E244"/>
<proteinExistence type="predicted"/>
<protein>
    <submittedName>
        <fullName evidence="1">Uncharacterized protein</fullName>
    </submittedName>
</protein>
<gene>
    <name evidence="1" type="ORF">FSB_LOCUS848</name>
</gene>
<organism evidence="1">
    <name type="scientific">Fagus sylvatica</name>
    <name type="common">Beechnut</name>
    <dbReference type="NCBI Taxonomy" id="28930"/>
    <lineage>
        <taxon>Eukaryota</taxon>
        <taxon>Viridiplantae</taxon>
        <taxon>Streptophyta</taxon>
        <taxon>Embryophyta</taxon>
        <taxon>Tracheophyta</taxon>
        <taxon>Spermatophyta</taxon>
        <taxon>Magnoliopsida</taxon>
        <taxon>eudicotyledons</taxon>
        <taxon>Gunneridae</taxon>
        <taxon>Pentapetalae</taxon>
        <taxon>rosids</taxon>
        <taxon>fabids</taxon>
        <taxon>Fagales</taxon>
        <taxon>Fagaceae</taxon>
        <taxon>Fagus</taxon>
    </lineage>
</organism>
<accession>A0A2N9E244</accession>
<evidence type="ECO:0000313" key="1">
    <source>
        <dbReference type="EMBL" id="SPC72966.1"/>
    </source>
</evidence>
<dbReference type="EMBL" id="OIVN01000034">
    <property type="protein sequence ID" value="SPC72966.1"/>
    <property type="molecule type" value="Genomic_DNA"/>
</dbReference>
<reference evidence="1" key="1">
    <citation type="submission" date="2018-02" db="EMBL/GenBank/DDBJ databases">
        <authorList>
            <person name="Cohen D.B."/>
            <person name="Kent A.D."/>
        </authorList>
    </citation>
    <scope>NUCLEOTIDE SEQUENCE</scope>
</reference>
<name>A0A2N9E244_FAGSY</name>